<keyword evidence="1" id="KW-0812">Transmembrane</keyword>
<dbReference type="EMBL" id="ML979135">
    <property type="protein sequence ID" value="KAF1916001.1"/>
    <property type="molecule type" value="Genomic_DNA"/>
</dbReference>
<keyword evidence="1" id="KW-1133">Transmembrane helix</keyword>
<gene>
    <name evidence="2" type="ORF">BDU57DRAFT_515835</name>
</gene>
<proteinExistence type="predicted"/>
<dbReference type="AlphaFoldDB" id="A0A6A5QJV6"/>
<accession>A0A6A5QJV6</accession>
<sequence>MHDWRLATDPWRHSSVLPSCYLPPLLVISLALIGRSLAAAFSSVVCTNSRCFSMASTDFSDNGPSEGAVVWLKQSSRSSADNIHSRYR</sequence>
<reference evidence="2" key="1">
    <citation type="journal article" date="2020" name="Stud. Mycol.">
        <title>101 Dothideomycetes genomes: a test case for predicting lifestyles and emergence of pathogens.</title>
        <authorList>
            <person name="Haridas S."/>
            <person name="Albert R."/>
            <person name="Binder M."/>
            <person name="Bloem J."/>
            <person name="Labutti K."/>
            <person name="Salamov A."/>
            <person name="Andreopoulos B."/>
            <person name="Baker S."/>
            <person name="Barry K."/>
            <person name="Bills G."/>
            <person name="Bluhm B."/>
            <person name="Cannon C."/>
            <person name="Castanera R."/>
            <person name="Culley D."/>
            <person name="Daum C."/>
            <person name="Ezra D."/>
            <person name="Gonzalez J."/>
            <person name="Henrissat B."/>
            <person name="Kuo A."/>
            <person name="Liang C."/>
            <person name="Lipzen A."/>
            <person name="Lutzoni F."/>
            <person name="Magnuson J."/>
            <person name="Mondo S."/>
            <person name="Nolan M."/>
            <person name="Ohm R."/>
            <person name="Pangilinan J."/>
            <person name="Park H.-J."/>
            <person name="Ramirez L."/>
            <person name="Alfaro M."/>
            <person name="Sun H."/>
            <person name="Tritt A."/>
            <person name="Yoshinaga Y."/>
            <person name="Zwiers L.-H."/>
            <person name="Turgeon B."/>
            <person name="Goodwin S."/>
            <person name="Spatafora J."/>
            <person name="Crous P."/>
            <person name="Grigoriev I."/>
        </authorList>
    </citation>
    <scope>NUCLEOTIDE SEQUENCE</scope>
    <source>
        <strain evidence="2">HMLAC05119</strain>
    </source>
</reference>
<protein>
    <submittedName>
        <fullName evidence="2">Uncharacterized protein</fullName>
    </submittedName>
</protein>
<evidence type="ECO:0000256" key="1">
    <source>
        <dbReference type="SAM" id="Phobius"/>
    </source>
</evidence>
<feature type="transmembrane region" description="Helical" evidence="1">
    <location>
        <begin position="21"/>
        <end position="41"/>
    </location>
</feature>
<name>A0A6A5QJV6_AMPQU</name>
<keyword evidence="1" id="KW-0472">Membrane</keyword>
<dbReference type="Proteomes" id="UP000800096">
    <property type="component" value="Unassembled WGS sequence"/>
</dbReference>
<evidence type="ECO:0000313" key="2">
    <source>
        <dbReference type="EMBL" id="KAF1916001.1"/>
    </source>
</evidence>
<evidence type="ECO:0000313" key="3">
    <source>
        <dbReference type="Proteomes" id="UP000800096"/>
    </source>
</evidence>
<organism evidence="2 3">
    <name type="scientific">Ampelomyces quisqualis</name>
    <name type="common">Powdery mildew agent</name>
    <dbReference type="NCBI Taxonomy" id="50730"/>
    <lineage>
        <taxon>Eukaryota</taxon>
        <taxon>Fungi</taxon>
        <taxon>Dikarya</taxon>
        <taxon>Ascomycota</taxon>
        <taxon>Pezizomycotina</taxon>
        <taxon>Dothideomycetes</taxon>
        <taxon>Pleosporomycetidae</taxon>
        <taxon>Pleosporales</taxon>
        <taxon>Pleosporineae</taxon>
        <taxon>Phaeosphaeriaceae</taxon>
        <taxon>Ampelomyces</taxon>
    </lineage>
</organism>
<keyword evidence="3" id="KW-1185">Reference proteome</keyword>